<feature type="non-terminal residue" evidence="1">
    <location>
        <position position="1"/>
    </location>
</feature>
<sequence length="361" mass="40596">IFSFALKDSEAHYEMSISVRLLAPCAIGNPITAYSMGNNRLVVGYASGKVVSVVPVENELQLAGNCVQLDSDRNIVEVDELLRHAEEAIRAVILRNDNRVCVVVGDIGVFDIKITDGTIESPRLVLFDQTHEPIVCIRTYTLHHEHEIIVIKAGAFDAWLVNTINWSQTKIQVALPRRAVPILFDGSRIIWTEESCCFNQISSPNIVVCQTRDGCKLSKFQLLRWGTNSPVDVCDDLVAYVAGKARRSIVAMDISVSSKEDVSQRQPLWSCRAHRHTIVAICVCKNNLSRDYRTNVVISMAKSSTVKLWSQGRCFQAFYRVYPIRFSFGYPYRIMVKDGKIYVTADQGIYQITFDNIPLEG</sequence>
<name>A0A0H5QSJ9_9EUKA</name>
<accession>A0A0H5QSJ9</accession>
<organism evidence="1">
    <name type="scientific">Spongospora subterranea</name>
    <dbReference type="NCBI Taxonomy" id="70186"/>
    <lineage>
        <taxon>Eukaryota</taxon>
        <taxon>Sar</taxon>
        <taxon>Rhizaria</taxon>
        <taxon>Endomyxa</taxon>
        <taxon>Phytomyxea</taxon>
        <taxon>Plasmodiophorida</taxon>
        <taxon>Plasmodiophoridae</taxon>
        <taxon>Spongospora</taxon>
    </lineage>
</organism>
<evidence type="ECO:0000313" key="1">
    <source>
        <dbReference type="EMBL" id="CRZ05003.1"/>
    </source>
</evidence>
<protein>
    <recommendedName>
        <fullName evidence="2">CNH domain-containing protein</fullName>
    </recommendedName>
</protein>
<dbReference type="AlphaFoldDB" id="A0A0H5QSJ9"/>
<reference evidence="1" key="1">
    <citation type="submission" date="2015-04" db="EMBL/GenBank/DDBJ databases">
        <title>The genome sequence of the plant pathogenic Rhizarian Plasmodiophora brassicae reveals insights in its biotrophic life cycle and the origin of chitin synthesis.</title>
        <authorList>
            <person name="Schwelm A."/>
            <person name="Fogelqvist J."/>
            <person name="Knaust A."/>
            <person name="Julke S."/>
            <person name="Lilja T."/>
            <person name="Dhandapani V."/>
            <person name="Bonilla-Rosso G."/>
            <person name="Karlsson M."/>
            <person name="Shevchenko A."/>
            <person name="Choi S.R."/>
            <person name="Kim H.G."/>
            <person name="Park J.Y."/>
            <person name="Lim Y.P."/>
            <person name="Ludwig-Muller J."/>
            <person name="Dixelius C."/>
        </authorList>
    </citation>
    <scope>NUCLEOTIDE SEQUENCE</scope>
    <source>
        <tissue evidence="1">Potato root galls</tissue>
    </source>
</reference>
<evidence type="ECO:0008006" key="2">
    <source>
        <dbReference type="Google" id="ProtNLM"/>
    </source>
</evidence>
<dbReference type="SUPFAM" id="SSF50998">
    <property type="entry name" value="Quinoprotein alcohol dehydrogenase-like"/>
    <property type="match status" value="1"/>
</dbReference>
<dbReference type="EMBL" id="HACM01004561">
    <property type="protein sequence ID" value="CRZ05003.1"/>
    <property type="molecule type" value="Transcribed_RNA"/>
</dbReference>
<dbReference type="InterPro" id="IPR011047">
    <property type="entry name" value="Quinoprotein_ADH-like_sf"/>
</dbReference>
<proteinExistence type="predicted"/>